<keyword evidence="3 6" id="KW-0812">Transmembrane</keyword>
<evidence type="ECO:0000256" key="2">
    <source>
        <dbReference type="ARBA" id="ARBA00022448"/>
    </source>
</evidence>
<evidence type="ECO:0000313" key="9">
    <source>
        <dbReference type="Proteomes" id="UP000516422"/>
    </source>
</evidence>
<evidence type="ECO:0000256" key="7">
    <source>
        <dbReference type="SAM" id="MobiDB-lite"/>
    </source>
</evidence>
<keyword evidence="2 6" id="KW-0813">Transport</keyword>
<feature type="transmembrane region" description="Helical" evidence="6">
    <location>
        <begin position="76"/>
        <end position="99"/>
    </location>
</feature>
<dbReference type="RefSeq" id="WP_037660219.1">
    <property type="nucleotide sequence ID" value="NZ_CP051006.1"/>
</dbReference>
<dbReference type="PANTHER" id="PTHR11101">
    <property type="entry name" value="PHOSPHATE TRANSPORTER"/>
    <property type="match status" value="1"/>
</dbReference>
<keyword evidence="4 6" id="KW-1133">Transmembrane helix</keyword>
<feature type="transmembrane region" description="Helical" evidence="6">
    <location>
        <begin position="135"/>
        <end position="158"/>
    </location>
</feature>
<evidence type="ECO:0000313" key="8">
    <source>
        <dbReference type="EMBL" id="QNT93087.1"/>
    </source>
</evidence>
<evidence type="ECO:0000256" key="4">
    <source>
        <dbReference type="ARBA" id="ARBA00022989"/>
    </source>
</evidence>
<feature type="compositionally biased region" description="Polar residues" evidence="7">
    <location>
        <begin position="372"/>
        <end position="384"/>
    </location>
</feature>
<evidence type="ECO:0000256" key="3">
    <source>
        <dbReference type="ARBA" id="ARBA00022692"/>
    </source>
</evidence>
<feature type="transmembrane region" description="Helical" evidence="6">
    <location>
        <begin position="334"/>
        <end position="353"/>
    </location>
</feature>
<accession>A0A7H1PYF7</accession>
<comment type="subcellular location">
    <subcellularLocation>
        <location evidence="1 6">Membrane</location>
        <topology evidence="1 6">Multi-pass membrane protein</topology>
    </subcellularLocation>
</comment>
<keyword evidence="6" id="KW-0592">Phosphate transport</keyword>
<dbReference type="KEGG" id="sgf:HEP81_02771"/>
<organism evidence="8 9">
    <name type="scientific">Streptomyces griseofuscus</name>
    <dbReference type="NCBI Taxonomy" id="146922"/>
    <lineage>
        <taxon>Bacteria</taxon>
        <taxon>Bacillati</taxon>
        <taxon>Actinomycetota</taxon>
        <taxon>Actinomycetes</taxon>
        <taxon>Kitasatosporales</taxon>
        <taxon>Streptomycetaceae</taxon>
        <taxon>Streptomyces</taxon>
    </lineage>
</organism>
<feature type="transmembrane region" description="Helical" evidence="6">
    <location>
        <begin position="218"/>
        <end position="240"/>
    </location>
</feature>
<feature type="region of interest" description="Disordered" evidence="7">
    <location>
        <begin position="364"/>
        <end position="384"/>
    </location>
</feature>
<gene>
    <name evidence="8" type="ORF">HEP81_02771</name>
</gene>
<feature type="transmembrane region" description="Helical" evidence="6">
    <location>
        <begin position="105"/>
        <end position="123"/>
    </location>
</feature>
<dbReference type="GeneID" id="91462356"/>
<dbReference type="Pfam" id="PF01384">
    <property type="entry name" value="PHO4"/>
    <property type="match status" value="1"/>
</dbReference>
<dbReference type="AlphaFoldDB" id="A0A7H1PYF7"/>
<dbReference type="EMBL" id="CP051006">
    <property type="protein sequence ID" value="QNT93087.1"/>
    <property type="molecule type" value="Genomic_DNA"/>
</dbReference>
<proteinExistence type="inferred from homology"/>
<dbReference type="Proteomes" id="UP000516422">
    <property type="component" value="Chromosome"/>
</dbReference>
<feature type="transmembrane region" description="Helical" evidence="6">
    <location>
        <begin position="44"/>
        <end position="64"/>
    </location>
</feature>
<evidence type="ECO:0000256" key="5">
    <source>
        <dbReference type="ARBA" id="ARBA00023136"/>
    </source>
</evidence>
<dbReference type="GO" id="GO:0005315">
    <property type="term" value="F:phosphate transmembrane transporter activity"/>
    <property type="evidence" value="ECO:0007669"/>
    <property type="project" value="InterPro"/>
</dbReference>
<dbReference type="InterPro" id="IPR001204">
    <property type="entry name" value="Phos_transporter"/>
</dbReference>
<name>A0A7H1PYF7_9ACTN</name>
<keyword evidence="5 6" id="KW-0472">Membrane</keyword>
<comment type="similarity">
    <text evidence="6">Belongs to the inorganic phosphate transporter (PiT) (TC 2.A.20) family.</text>
</comment>
<feature type="transmembrane region" description="Helical" evidence="6">
    <location>
        <begin position="307"/>
        <end position="328"/>
    </location>
</feature>
<dbReference type="PANTHER" id="PTHR11101:SF54">
    <property type="entry name" value="LOW-AFFINITY INORGANIC PHOSPHATE TRANSPORTER-RELATED"/>
    <property type="match status" value="1"/>
</dbReference>
<protein>
    <recommendedName>
        <fullName evidence="6">Phosphate transporter</fullName>
    </recommendedName>
</protein>
<dbReference type="GO" id="GO:0016020">
    <property type="term" value="C:membrane"/>
    <property type="evidence" value="ECO:0007669"/>
    <property type="project" value="UniProtKB-SubCell"/>
</dbReference>
<sequence>MDHITLLVAVVIVTALAFDFTNGFHDTANAMATSIATGALRPRIAVLISGVLNIAGAFLSTEVARTISGGIVDDALVTPAMIFAGLVGAILWNLATWLAGLPSSSSHALFGGLIGAVWVGAGSKGVHFEQVVGKVLLPAVVSPVVAGVAACAATYLAYLLSARAREDRVTKGFRIGQIASASLVSLAHGTNDAQKTMGVITLTLISAGALGHDAGPPVWVIGSAGLAIGLGTYLGGWRIIRTMGKGLTEIQSPQGFAAETASTAVILTSAHLGFALSTTQVASGSILGAGLGRRLAEVRWGVAGRMALAWLITLPFAALVGGLAASVVKHGGNIGTVVVALVALALALGVVVISRRNPVHADNVNDDHEVTLRSQTPTGIGSAV</sequence>
<evidence type="ECO:0000256" key="6">
    <source>
        <dbReference type="RuleBase" id="RU363058"/>
    </source>
</evidence>
<dbReference type="GO" id="GO:0035435">
    <property type="term" value="P:phosphate ion transmembrane transport"/>
    <property type="evidence" value="ECO:0007669"/>
    <property type="project" value="TreeGrafter"/>
</dbReference>
<evidence type="ECO:0000256" key="1">
    <source>
        <dbReference type="ARBA" id="ARBA00004141"/>
    </source>
</evidence>
<reference evidence="8 9" key="1">
    <citation type="submission" date="2020-04" db="EMBL/GenBank/DDBJ databases">
        <title>Characterization and engineering of Streptomyces griseofuscus DSM40191 as a potential heterologous host for expression of BGCs.</title>
        <authorList>
            <person name="Gren T."/>
            <person name="Whitford C.M."/>
            <person name="Mohite O.S."/>
            <person name="Joergensen T.S."/>
            <person name="Nielsen J.B."/>
            <person name="Lee S.Y."/>
            <person name="Weber T."/>
        </authorList>
    </citation>
    <scope>NUCLEOTIDE SEQUENCE [LARGE SCALE GENOMIC DNA]</scope>
    <source>
        <strain evidence="8 9">DSM 40191</strain>
    </source>
</reference>